<dbReference type="AlphaFoldDB" id="A0A8J5KLA7"/>
<protein>
    <recommendedName>
        <fullName evidence="4">F-box family protein</fullName>
    </recommendedName>
</protein>
<evidence type="ECO:0000313" key="2">
    <source>
        <dbReference type="EMBL" id="KAG6483994.1"/>
    </source>
</evidence>
<dbReference type="Proteomes" id="UP000734854">
    <property type="component" value="Unassembled WGS sequence"/>
</dbReference>
<reference evidence="2 3" key="1">
    <citation type="submission" date="2020-08" db="EMBL/GenBank/DDBJ databases">
        <title>Plant Genome Project.</title>
        <authorList>
            <person name="Zhang R.-G."/>
        </authorList>
    </citation>
    <scope>NUCLEOTIDE SEQUENCE [LARGE SCALE GENOMIC DNA]</scope>
    <source>
        <tissue evidence="2">Rhizome</tissue>
    </source>
</reference>
<keyword evidence="1" id="KW-0812">Transmembrane</keyword>
<evidence type="ECO:0000256" key="1">
    <source>
        <dbReference type="SAM" id="Phobius"/>
    </source>
</evidence>
<sequence>MAATTRLRGSQATAATPPPWEVLQLVSRSMDDDPKSVAVACCVSKPSHDIFTSDRLWTLLCRSLFPSSAHSAVESAISPRHLFWLLHTTTARRRVPSPLRLSLSHLLFFLDIFQRGAPVLSLARAATELVAHPGIFRFSVPIGRDEAVVLDASEEPKVAWTVATTEWREAFALMEFEGQGKSVGNREMWLILGEVAVSIGVLLLGGGGLWHRGSSLH</sequence>
<evidence type="ECO:0000313" key="3">
    <source>
        <dbReference type="Proteomes" id="UP000734854"/>
    </source>
</evidence>
<dbReference type="EMBL" id="JACMSC010000016">
    <property type="protein sequence ID" value="KAG6483994.1"/>
    <property type="molecule type" value="Genomic_DNA"/>
</dbReference>
<feature type="transmembrane region" description="Helical" evidence="1">
    <location>
        <begin position="189"/>
        <end position="210"/>
    </location>
</feature>
<organism evidence="2 3">
    <name type="scientific">Zingiber officinale</name>
    <name type="common">Ginger</name>
    <name type="synonym">Amomum zingiber</name>
    <dbReference type="NCBI Taxonomy" id="94328"/>
    <lineage>
        <taxon>Eukaryota</taxon>
        <taxon>Viridiplantae</taxon>
        <taxon>Streptophyta</taxon>
        <taxon>Embryophyta</taxon>
        <taxon>Tracheophyta</taxon>
        <taxon>Spermatophyta</taxon>
        <taxon>Magnoliopsida</taxon>
        <taxon>Liliopsida</taxon>
        <taxon>Zingiberales</taxon>
        <taxon>Zingiberaceae</taxon>
        <taxon>Zingiber</taxon>
    </lineage>
</organism>
<accession>A0A8J5KLA7</accession>
<keyword evidence="1" id="KW-1133">Transmembrane helix</keyword>
<dbReference type="OrthoDB" id="1905685at2759"/>
<gene>
    <name evidence="2" type="ORF">ZIOFF_060787</name>
</gene>
<comment type="caution">
    <text evidence="2">The sequence shown here is derived from an EMBL/GenBank/DDBJ whole genome shotgun (WGS) entry which is preliminary data.</text>
</comment>
<proteinExistence type="predicted"/>
<keyword evidence="1" id="KW-0472">Membrane</keyword>
<evidence type="ECO:0008006" key="4">
    <source>
        <dbReference type="Google" id="ProtNLM"/>
    </source>
</evidence>
<name>A0A8J5KLA7_ZINOF</name>
<keyword evidence="3" id="KW-1185">Reference proteome</keyword>